<dbReference type="GO" id="GO:0048020">
    <property type="term" value="F:CCR chemokine receptor binding"/>
    <property type="evidence" value="ECO:0007669"/>
    <property type="project" value="TreeGrafter"/>
</dbReference>
<evidence type="ECO:0000313" key="12">
    <source>
        <dbReference type="RefSeq" id="XP_023570323.1"/>
    </source>
</evidence>
<keyword evidence="4 8" id="KW-0202">Cytokine</keyword>
<evidence type="ECO:0000256" key="1">
    <source>
        <dbReference type="ARBA" id="ARBA00004613"/>
    </source>
</evidence>
<dbReference type="PANTHER" id="PTHR12015">
    <property type="entry name" value="SMALL INDUCIBLE CYTOKINE A"/>
    <property type="match status" value="1"/>
</dbReference>
<protein>
    <recommendedName>
        <fullName evidence="8">C-C motif chemokine</fullName>
    </recommendedName>
</protein>
<dbReference type="InterPro" id="IPR000827">
    <property type="entry name" value="Chemokine_CC_CS"/>
</dbReference>
<evidence type="ECO:0000256" key="8">
    <source>
        <dbReference type="RuleBase" id="RU361150"/>
    </source>
</evidence>
<dbReference type="GO" id="GO:0006954">
    <property type="term" value="P:inflammatory response"/>
    <property type="evidence" value="ECO:0007669"/>
    <property type="project" value="TreeGrafter"/>
</dbReference>
<dbReference type="GO" id="GO:0005615">
    <property type="term" value="C:extracellular space"/>
    <property type="evidence" value="ECO:0007669"/>
    <property type="project" value="UniProtKB-KW"/>
</dbReference>
<dbReference type="Proteomes" id="UP000515203">
    <property type="component" value="Unplaced"/>
</dbReference>
<evidence type="ECO:0000256" key="7">
    <source>
        <dbReference type="ARBA" id="ARBA00023157"/>
    </source>
</evidence>
<dbReference type="AlphaFoldDB" id="A0A6P6EE81"/>
<dbReference type="GO" id="GO:0030335">
    <property type="term" value="P:positive regulation of cell migration"/>
    <property type="evidence" value="ECO:0007669"/>
    <property type="project" value="TreeGrafter"/>
</dbReference>
<keyword evidence="11" id="KW-1185">Reference proteome</keyword>
<dbReference type="GeneID" id="101566937"/>
<gene>
    <name evidence="12" type="primary">Ccl26</name>
</gene>
<comment type="subcellular location">
    <subcellularLocation>
        <location evidence="1 8">Secreted</location>
    </subcellularLocation>
</comment>
<dbReference type="InterPro" id="IPR001811">
    <property type="entry name" value="Chemokine_IL8-like_dom"/>
</dbReference>
<keyword evidence="6" id="KW-0732">Signal</keyword>
<dbReference type="InterPro" id="IPR036048">
    <property type="entry name" value="Interleukin_8-like_sf"/>
</dbReference>
<keyword evidence="7" id="KW-1015">Disulfide bond</keyword>
<evidence type="ECO:0000256" key="4">
    <source>
        <dbReference type="ARBA" id="ARBA00022514"/>
    </source>
</evidence>
<evidence type="ECO:0000256" key="3">
    <source>
        <dbReference type="ARBA" id="ARBA00022500"/>
    </source>
</evidence>
<dbReference type="PANTHER" id="PTHR12015:SF73">
    <property type="entry name" value="C-C MOTIF CHEMOKINE 26"/>
    <property type="match status" value="1"/>
</dbReference>
<evidence type="ECO:0000256" key="6">
    <source>
        <dbReference type="ARBA" id="ARBA00022729"/>
    </source>
</evidence>
<dbReference type="SMART" id="SM00199">
    <property type="entry name" value="SCY"/>
    <property type="match status" value="1"/>
</dbReference>
<dbReference type="FunFam" id="2.40.50.40:FF:000002">
    <property type="entry name" value="C-C motif chemokine"/>
    <property type="match status" value="1"/>
</dbReference>
<sequence length="171" mass="18707">MWIPLRKAARREQSGPKREAEGATSTGNATGGESGKLWGTHNSPRIASDAGGTVQSHKKGATGGACKIAGKGPDRIAMKSSRLVFPILLAFLLSSRPAAATRSSDTAEFCCFRYSTKILPWSWVRSYELTRSSCSQQAVIFTTKRGKKVCVQLREKWAKKYISLLKAQKQQ</sequence>
<feature type="region of interest" description="Disordered" evidence="9">
    <location>
        <begin position="1"/>
        <end position="65"/>
    </location>
</feature>
<reference evidence="12" key="1">
    <citation type="submission" date="2025-08" db="UniProtKB">
        <authorList>
            <consortium name="RefSeq"/>
        </authorList>
    </citation>
    <scope>IDENTIFICATION</scope>
</reference>
<dbReference type="SUPFAM" id="SSF54117">
    <property type="entry name" value="Interleukin 8-like chemokines"/>
    <property type="match status" value="1"/>
</dbReference>
<keyword evidence="3 8" id="KW-0145">Chemotaxis</keyword>
<accession>A0A6P6EE81</accession>
<dbReference type="CDD" id="cd00272">
    <property type="entry name" value="Chemokine_CC"/>
    <property type="match status" value="1"/>
</dbReference>
<dbReference type="GO" id="GO:0061844">
    <property type="term" value="P:antimicrobial humoral immune response mediated by antimicrobial peptide"/>
    <property type="evidence" value="ECO:0007669"/>
    <property type="project" value="TreeGrafter"/>
</dbReference>
<dbReference type="InParanoid" id="A0A6P6EE81"/>
<name>A0A6P6EE81_OCTDE</name>
<organism evidence="11 12">
    <name type="scientific">Octodon degus</name>
    <name type="common">Degu</name>
    <name type="synonym">Sciurus degus</name>
    <dbReference type="NCBI Taxonomy" id="10160"/>
    <lineage>
        <taxon>Eukaryota</taxon>
        <taxon>Metazoa</taxon>
        <taxon>Chordata</taxon>
        <taxon>Craniata</taxon>
        <taxon>Vertebrata</taxon>
        <taxon>Euteleostomi</taxon>
        <taxon>Mammalia</taxon>
        <taxon>Eutheria</taxon>
        <taxon>Euarchontoglires</taxon>
        <taxon>Glires</taxon>
        <taxon>Rodentia</taxon>
        <taxon>Hystricomorpha</taxon>
        <taxon>Octodontidae</taxon>
        <taxon>Octodon</taxon>
    </lineage>
</organism>
<dbReference type="GO" id="GO:0048245">
    <property type="term" value="P:eosinophil chemotaxis"/>
    <property type="evidence" value="ECO:0007669"/>
    <property type="project" value="TreeGrafter"/>
</dbReference>
<dbReference type="GO" id="GO:0070098">
    <property type="term" value="P:chemokine-mediated signaling pathway"/>
    <property type="evidence" value="ECO:0007669"/>
    <property type="project" value="TreeGrafter"/>
</dbReference>
<dbReference type="CTD" id="10344"/>
<dbReference type="InterPro" id="IPR039809">
    <property type="entry name" value="Chemokine_b/g/d"/>
</dbReference>
<evidence type="ECO:0000259" key="10">
    <source>
        <dbReference type="SMART" id="SM00199"/>
    </source>
</evidence>
<evidence type="ECO:0000256" key="2">
    <source>
        <dbReference type="ARBA" id="ARBA00010868"/>
    </source>
</evidence>
<dbReference type="OrthoDB" id="8934837at2759"/>
<feature type="compositionally biased region" description="Basic and acidic residues" evidence="9">
    <location>
        <begin position="10"/>
        <end position="21"/>
    </location>
</feature>
<dbReference type="GO" id="GO:0008009">
    <property type="term" value="F:chemokine activity"/>
    <property type="evidence" value="ECO:0007669"/>
    <property type="project" value="InterPro"/>
</dbReference>
<evidence type="ECO:0000313" key="11">
    <source>
        <dbReference type="Proteomes" id="UP000515203"/>
    </source>
</evidence>
<keyword evidence="5 8" id="KW-0964">Secreted</keyword>
<dbReference type="PROSITE" id="PS00472">
    <property type="entry name" value="SMALL_CYTOKINES_CC"/>
    <property type="match status" value="1"/>
</dbReference>
<dbReference type="Gene3D" id="2.40.50.40">
    <property type="match status" value="1"/>
</dbReference>
<dbReference type="RefSeq" id="XP_023570323.1">
    <property type="nucleotide sequence ID" value="XM_023714555.1"/>
</dbReference>
<dbReference type="Pfam" id="PF00048">
    <property type="entry name" value="IL8"/>
    <property type="match status" value="1"/>
</dbReference>
<comment type="similarity">
    <text evidence="2 8">Belongs to the intercrine beta (chemokine CC) family.</text>
</comment>
<evidence type="ECO:0000256" key="9">
    <source>
        <dbReference type="SAM" id="MobiDB-lite"/>
    </source>
</evidence>
<proteinExistence type="inferred from homology"/>
<feature type="domain" description="Chemokine interleukin-8-like" evidence="10">
    <location>
        <begin position="107"/>
        <end position="165"/>
    </location>
</feature>
<evidence type="ECO:0000256" key="5">
    <source>
        <dbReference type="ARBA" id="ARBA00022525"/>
    </source>
</evidence>